<dbReference type="Pfam" id="PF12796">
    <property type="entry name" value="Ank_2"/>
    <property type="match status" value="1"/>
</dbReference>
<evidence type="ECO:0000313" key="5">
    <source>
        <dbReference type="EMBL" id="PRW45106.1"/>
    </source>
</evidence>
<organism evidence="5 6">
    <name type="scientific">Chlorella sorokiniana</name>
    <name type="common">Freshwater green alga</name>
    <dbReference type="NCBI Taxonomy" id="3076"/>
    <lineage>
        <taxon>Eukaryota</taxon>
        <taxon>Viridiplantae</taxon>
        <taxon>Chlorophyta</taxon>
        <taxon>core chlorophytes</taxon>
        <taxon>Trebouxiophyceae</taxon>
        <taxon>Chlorellales</taxon>
        <taxon>Chlorellaceae</taxon>
        <taxon>Chlorella clade</taxon>
        <taxon>Chlorella</taxon>
    </lineage>
</organism>
<dbReference type="InterPro" id="IPR050889">
    <property type="entry name" value="Dendritic_Spine_Reg/Scaffold"/>
</dbReference>
<dbReference type="InterPro" id="IPR036770">
    <property type="entry name" value="Ankyrin_rpt-contain_sf"/>
</dbReference>
<dbReference type="SMART" id="SM00248">
    <property type="entry name" value="ANK"/>
    <property type="match status" value="2"/>
</dbReference>
<dbReference type="OrthoDB" id="10364095at2759"/>
<accession>A0A2P6TLI2</accession>
<name>A0A2P6TLI2_CHLSO</name>
<feature type="repeat" description="ANK" evidence="3">
    <location>
        <begin position="374"/>
        <end position="406"/>
    </location>
</feature>
<evidence type="ECO:0000256" key="2">
    <source>
        <dbReference type="ARBA" id="ARBA00023043"/>
    </source>
</evidence>
<reference evidence="5 6" key="1">
    <citation type="journal article" date="2018" name="Plant J.">
        <title>Genome sequences of Chlorella sorokiniana UTEX 1602 and Micractinium conductrix SAG 241.80: implications to maltose excretion by a green alga.</title>
        <authorList>
            <person name="Arriola M.B."/>
            <person name="Velmurugan N."/>
            <person name="Zhang Y."/>
            <person name="Plunkett M.H."/>
            <person name="Hondzo H."/>
            <person name="Barney B.M."/>
        </authorList>
    </citation>
    <scope>NUCLEOTIDE SEQUENCE [LARGE SCALE GENOMIC DNA]</scope>
    <source>
        <strain evidence="6">UTEX 1602</strain>
    </source>
</reference>
<dbReference type="Proteomes" id="UP000239899">
    <property type="component" value="Unassembled WGS sequence"/>
</dbReference>
<keyword evidence="2 3" id="KW-0040">ANK repeat</keyword>
<gene>
    <name evidence="5" type="ORF">C2E21_6206</name>
</gene>
<proteinExistence type="predicted"/>
<evidence type="ECO:0000313" key="6">
    <source>
        <dbReference type="Proteomes" id="UP000239899"/>
    </source>
</evidence>
<dbReference type="AlphaFoldDB" id="A0A2P6TLI2"/>
<evidence type="ECO:0000256" key="1">
    <source>
        <dbReference type="ARBA" id="ARBA00022737"/>
    </source>
</evidence>
<protein>
    <submittedName>
        <fullName evidence="5">Ankyrin repeat</fullName>
    </submittedName>
</protein>
<dbReference type="STRING" id="3076.A0A2P6TLI2"/>
<dbReference type="PANTHER" id="PTHR24166">
    <property type="entry name" value="ROLLING PEBBLES, ISOFORM B"/>
    <property type="match status" value="1"/>
</dbReference>
<dbReference type="PANTHER" id="PTHR24166:SF48">
    <property type="entry name" value="PROTEIN VAPYRIN"/>
    <property type="match status" value="1"/>
</dbReference>
<keyword evidence="6" id="KW-1185">Reference proteome</keyword>
<dbReference type="EMBL" id="LHPG02000012">
    <property type="protein sequence ID" value="PRW45106.1"/>
    <property type="molecule type" value="Genomic_DNA"/>
</dbReference>
<dbReference type="PROSITE" id="PS50088">
    <property type="entry name" value="ANK_REPEAT"/>
    <property type="match status" value="2"/>
</dbReference>
<sequence>MLCNLSSGEPRCACPAGKVDCAGQCIDPVQQCCPAKPGVGGSRTCGWLGYCTKTYDCDCILGLRRCGDRCISPLLSCCASDPEVAPCAGSSVCPSDGGTCTSRCPSGTAKCGDVCYDTDTQCCANADKSTIGEPFGGGCVGGDFCVLPFGKAAIVGRRCKDRGNACFECCSDTDCPSVGLGERCVSGVCSMKGCTAFSCWASGETKNLCGLDGKGCSSGSSGNTVRCPSGTCYDNGCTPSCGNKECCSAVSVDCKKGSMDGRRCRSKCDGEDPYFGTAISQAGSYPTCPKGEVGPEGKQCSSGAVGMDAAVEQQAVLGSSMEHTEAPVHGPELAAAAEALRRHCEEGRYDAARELLGQAGPAHAAALLEACDSLGRSALMLACQAGHGRLIKLLLRKGAGLDAQDAGGLTCLHHAVLGGHRAVAQHLLKVGADATLRSRAGVSGAELIAAWAAQQQQEGQRELPMQQQEQQECSVPG</sequence>
<evidence type="ECO:0000256" key="3">
    <source>
        <dbReference type="PROSITE-ProRule" id="PRU00023"/>
    </source>
</evidence>
<dbReference type="PROSITE" id="PS50297">
    <property type="entry name" value="ANK_REP_REGION"/>
    <property type="match status" value="2"/>
</dbReference>
<dbReference type="InterPro" id="IPR002110">
    <property type="entry name" value="Ankyrin_rpt"/>
</dbReference>
<comment type="caution">
    <text evidence="5">The sequence shown here is derived from an EMBL/GenBank/DDBJ whole genome shotgun (WGS) entry which is preliminary data.</text>
</comment>
<evidence type="ECO:0000256" key="4">
    <source>
        <dbReference type="SAM" id="MobiDB-lite"/>
    </source>
</evidence>
<dbReference type="Gene3D" id="1.25.40.20">
    <property type="entry name" value="Ankyrin repeat-containing domain"/>
    <property type="match status" value="1"/>
</dbReference>
<dbReference type="SUPFAM" id="SSF48403">
    <property type="entry name" value="Ankyrin repeat"/>
    <property type="match status" value="1"/>
</dbReference>
<feature type="region of interest" description="Disordered" evidence="4">
    <location>
        <begin position="458"/>
        <end position="477"/>
    </location>
</feature>
<keyword evidence="1" id="KW-0677">Repeat</keyword>
<feature type="repeat" description="ANK" evidence="3">
    <location>
        <begin position="407"/>
        <end position="439"/>
    </location>
</feature>